<protein>
    <submittedName>
        <fullName evidence="4">Secreted protein</fullName>
    </submittedName>
</protein>
<accession>A0A0M3J8J5</accession>
<dbReference type="Proteomes" id="UP000267096">
    <property type="component" value="Unassembled WGS sequence"/>
</dbReference>
<dbReference type="EMBL" id="UYRR01005985">
    <property type="protein sequence ID" value="VDK22200.1"/>
    <property type="molecule type" value="Genomic_DNA"/>
</dbReference>
<evidence type="ECO:0000313" key="2">
    <source>
        <dbReference type="EMBL" id="VDK22200.1"/>
    </source>
</evidence>
<organism evidence="4">
    <name type="scientific">Anisakis simplex</name>
    <name type="common">Herring worm</name>
    <dbReference type="NCBI Taxonomy" id="6269"/>
    <lineage>
        <taxon>Eukaryota</taxon>
        <taxon>Metazoa</taxon>
        <taxon>Ecdysozoa</taxon>
        <taxon>Nematoda</taxon>
        <taxon>Chromadorea</taxon>
        <taxon>Rhabditida</taxon>
        <taxon>Spirurina</taxon>
        <taxon>Ascaridomorpha</taxon>
        <taxon>Ascaridoidea</taxon>
        <taxon>Anisakidae</taxon>
        <taxon>Anisakis</taxon>
        <taxon>Anisakis simplex complex</taxon>
    </lineage>
</organism>
<feature type="signal peptide" evidence="1">
    <location>
        <begin position="1"/>
        <end position="23"/>
    </location>
</feature>
<keyword evidence="1" id="KW-0732">Signal</keyword>
<name>A0A0M3J8J5_ANISI</name>
<feature type="chain" id="PRO_5043120808" evidence="1">
    <location>
        <begin position="24"/>
        <end position="77"/>
    </location>
</feature>
<sequence>MYSTATLVLVLQLSCYFAASVRGELSGGGGEYIGGQGIEKLLTRANGGVTLGNAGPVMTGSQMSSILSNKNANMMMG</sequence>
<dbReference type="AlphaFoldDB" id="A0A0M3J8J5"/>
<evidence type="ECO:0000256" key="1">
    <source>
        <dbReference type="SAM" id="SignalP"/>
    </source>
</evidence>
<evidence type="ECO:0000313" key="4">
    <source>
        <dbReference type="WBParaSite" id="ASIM_0000390001-mRNA-1"/>
    </source>
</evidence>
<gene>
    <name evidence="2" type="ORF">ASIM_LOCUS3727</name>
</gene>
<reference evidence="2 3" key="2">
    <citation type="submission" date="2018-11" db="EMBL/GenBank/DDBJ databases">
        <authorList>
            <consortium name="Pathogen Informatics"/>
        </authorList>
    </citation>
    <scope>NUCLEOTIDE SEQUENCE [LARGE SCALE GENOMIC DNA]</scope>
</reference>
<evidence type="ECO:0000313" key="3">
    <source>
        <dbReference type="Proteomes" id="UP000267096"/>
    </source>
</evidence>
<keyword evidence="3" id="KW-1185">Reference proteome</keyword>
<dbReference type="WBParaSite" id="ASIM_0000390001-mRNA-1">
    <property type="protein sequence ID" value="ASIM_0000390001-mRNA-1"/>
    <property type="gene ID" value="ASIM_0000390001"/>
</dbReference>
<proteinExistence type="predicted"/>
<reference evidence="4" key="1">
    <citation type="submission" date="2017-02" db="UniProtKB">
        <authorList>
            <consortium name="WormBaseParasite"/>
        </authorList>
    </citation>
    <scope>IDENTIFICATION</scope>
</reference>